<protein>
    <submittedName>
        <fullName evidence="1">Uncharacterized protein</fullName>
    </submittedName>
</protein>
<dbReference type="EMBL" id="MN739194">
    <property type="protein sequence ID" value="QHS92945.1"/>
    <property type="molecule type" value="Genomic_DNA"/>
</dbReference>
<dbReference type="AlphaFoldDB" id="A0A6C0BKQ1"/>
<evidence type="ECO:0000313" key="1">
    <source>
        <dbReference type="EMBL" id="QHS92945.1"/>
    </source>
</evidence>
<reference evidence="1" key="1">
    <citation type="journal article" date="2020" name="Nature">
        <title>Giant virus diversity and host interactions through global metagenomics.</title>
        <authorList>
            <person name="Schulz F."/>
            <person name="Roux S."/>
            <person name="Paez-Espino D."/>
            <person name="Jungbluth S."/>
            <person name="Walsh D.A."/>
            <person name="Denef V.J."/>
            <person name="McMahon K.D."/>
            <person name="Konstantinidis K.T."/>
            <person name="Eloe-Fadrosh E.A."/>
            <person name="Kyrpides N.C."/>
            <person name="Woyke T."/>
        </authorList>
    </citation>
    <scope>NUCLEOTIDE SEQUENCE</scope>
    <source>
        <strain evidence="1">GVMAG-M-3300017651-5</strain>
    </source>
</reference>
<organism evidence="1">
    <name type="scientific">viral metagenome</name>
    <dbReference type="NCBI Taxonomy" id="1070528"/>
    <lineage>
        <taxon>unclassified sequences</taxon>
        <taxon>metagenomes</taxon>
        <taxon>organismal metagenomes</taxon>
    </lineage>
</organism>
<accession>A0A6C0BKQ1</accession>
<name>A0A6C0BKQ1_9ZZZZ</name>
<proteinExistence type="predicted"/>
<sequence>MFKLPWDGTYVRIDQVLTVGKIDDSRYIRFLHNPDVDEENVPPIQVTARIVRRSSTMSILLDELKPIFGLYKNGTHRTWYEGYHCILYRIRTDDQGRVIDEVKLNNFTSDDPILAEQARAIFSFYELLGIPGASEKDIMLKPLTSETYYLTSWDECNITPNASTTVLPDSIINKWFSEESIEATICKLLQIKYTEDVLPRVCTLKSMIEEVIERVDRTHIGVCNVIQQRMSARISTNVLL</sequence>